<protein>
    <recommendedName>
        <fullName evidence="2">Lipid/polyisoprenoid-binding YceI-like domain-containing protein</fullName>
    </recommendedName>
</protein>
<organism evidence="3 4">
    <name type="scientific">Mycolicibacterium aromaticivorans JS19b1 = JCM 16368</name>
    <dbReference type="NCBI Taxonomy" id="1440774"/>
    <lineage>
        <taxon>Bacteria</taxon>
        <taxon>Bacillati</taxon>
        <taxon>Actinomycetota</taxon>
        <taxon>Actinomycetes</taxon>
        <taxon>Mycobacteriales</taxon>
        <taxon>Mycobacteriaceae</taxon>
        <taxon>Mycolicibacterium</taxon>
    </lineage>
</organism>
<evidence type="ECO:0000259" key="2">
    <source>
        <dbReference type="SMART" id="SM00867"/>
    </source>
</evidence>
<keyword evidence="4" id="KW-1185">Reference proteome</keyword>
<dbReference type="RefSeq" id="WP_036345133.1">
    <property type="nucleotide sequence ID" value="NZ_JALN02000001.1"/>
</dbReference>
<dbReference type="InterPro" id="IPR007372">
    <property type="entry name" value="Lipid/polyisoprenoid-bd_YceI"/>
</dbReference>
<dbReference type="OrthoDB" id="3724977at2"/>
<feature type="domain" description="Lipid/polyisoprenoid-binding YceI-like" evidence="2">
    <location>
        <begin position="5"/>
        <end position="180"/>
    </location>
</feature>
<dbReference type="eggNOG" id="COG2353">
    <property type="taxonomic scope" value="Bacteria"/>
</dbReference>
<dbReference type="Proteomes" id="UP000022835">
    <property type="component" value="Unassembled WGS sequence"/>
</dbReference>
<comment type="similarity">
    <text evidence="1">Belongs to the UPF0312 family.</text>
</comment>
<dbReference type="SUPFAM" id="SSF101874">
    <property type="entry name" value="YceI-like"/>
    <property type="match status" value="1"/>
</dbReference>
<accession>A0A064CNU3</accession>
<dbReference type="SMART" id="SM00867">
    <property type="entry name" value="YceI"/>
    <property type="match status" value="1"/>
</dbReference>
<dbReference type="STRING" id="1440774.Y900_025700"/>
<gene>
    <name evidence="3" type="ORF">Y900_025700</name>
</gene>
<dbReference type="Pfam" id="PF04264">
    <property type="entry name" value="YceI"/>
    <property type="match status" value="1"/>
</dbReference>
<sequence>MTDTSWTLTAAEGELQIFTGVGGPAAKMGHRLTITFASWQAQVQWRGDAPVAARLVVDVDSLQVVRGEGGVTPLTGPEKGVVRSNALKSLDAKKFPQITFDAENISAKPGGYHLDGPVAIHGTTHPQSVDLAVEERDGMWVMSTELPVVQTQFGIKPYSLFMGTLKVADEVKLTFTARHPK</sequence>
<comment type="caution">
    <text evidence="3">The sequence shown here is derived from an EMBL/GenBank/DDBJ whole genome shotgun (WGS) entry which is preliminary data.</text>
</comment>
<name>A0A064CNU3_9MYCO</name>
<evidence type="ECO:0000313" key="4">
    <source>
        <dbReference type="Proteomes" id="UP000022835"/>
    </source>
</evidence>
<proteinExistence type="inferred from homology"/>
<evidence type="ECO:0000256" key="1">
    <source>
        <dbReference type="ARBA" id="ARBA00008812"/>
    </source>
</evidence>
<reference evidence="3" key="1">
    <citation type="submission" date="2014-05" db="EMBL/GenBank/DDBJ databases">
        <title>Genome sequence of Mycobacterium aromaticivorans strain JS19b1T (= DSM 45407T).</title>
        <authorList>
            <person name="Kwak Y."/>
            <person name="Park G.-S."/>
            <person name="Li Q.X."/>
            <person name="Lee S.-E."/>
            <person name="Shin J.-H."/>
        </authorList>
    </citation>
    <scope>NUCLEOTIDE SEQUENCE [LARGE SCALE GENOMIC DNA]</scope>
    <source>
        <strain evidence="3">JS19b1</strain>
    </source>
</reference>
<dbReference type="EMBL" id="JALN02000001">
    <property type="protein sequence ID" value="KDF02235.1"/>
    <property type="molecule type" value="Genomic_DNA"/>
</dbReference>
<dbReference type="Gene3D" id="2.40.128.110">
    <property type="entry name" value="Lipid/polyisoprenoid-binding, YceI-like"/>
    <property type="match status" value="1"/>
</dbReference>
<evidence type="ECO:0000313" key="3">
    <source>
        <dbReference type="EMBL" id="KDF02235.1"/>
    </source>
</evidence>
<dbReference type="AlphaFoldDB" id="A0A064CNU3"/>
<dbReference type="InterPro" id="IPR036761">
    <property type="entry name" value="TTHA0802/YceI-like_sf"/>
</dbReference>